<evidence type="ECO:0000313" key="4">
    <source>
        <dbReference type="Proteomes" id="UP000004191"/>
    </source>
</evidence>
<dbReference type="RefSeq" id="WP_005396918.1">
    <property type="nucleotide sequence ID" value="NZ_JH601088.1"/>
</dbReference>
<accession>H3NLC3</accession>
<dbReference type="GeneID" id="96998123"/>
<organism evidence="3 4">
    <name type="scientific">Helcococcus kunzii ATCC 51366</name>
    <dbReference type="NCBI Taxonomy" id="883114"/>
    <lineage>
        <taxon>Bacteria</taxon>
        <taxon>Bacillati</taxon>
        <taxon>Bacillota</taxon>
        <taxon>Tissierellia</taxon>
        <taxon>Tissierellales</taxon>
        <taxon>Peptoniphilaceae</taxon>
        <taxon>Helcococcus</taxon>
    </lineage>
</organism>
<dbReference type="Proteomes" id="UP000004191">
    <property type="component" value="Unassembled WGS sequence"/>
</dbReference>
<dbReference type="OrthoDB" id="9779098at2"/>
<dbReference type="Pfam" id="PF20251">
    <property type="entry name" value="Big_14"/>
    <property type="match status" value="1"/>
</dbReference>
<dbReference type="AlphaFoldDB" id="H3NLC3"/>
<dbReference type="InterPro" id="IPR046878">
    <property type="entry name" value="Big_14"/>
</dbReference>
<reference evidence="3 4" key="1">
    <citation type="submission" date="2012-01" db="EMBL/GenBank/DDBJ databases">
        <title>The Genome Sequence of Helcococcus kunzii ATCC 51366.</title>
        <authorList>
            <consortium name="The Broad Institute Genome Sequencing Platform"/>
            <person name="Earl A."/>
            <person name="Ward D."/>
            <person name="Feldgarden M."/>
            <person name="Gevers D."/>
            <person name="Huys G."/>
            <person name="Young S.K."/>
            <person name="Zeng Q."/>
            <person name="Gargeya S."/>
            <person name="Fitzgerald M."/>
            <person name="Haas B."/>
            <person name="Abouelleil A."/>
            <person name="Alvarado L."/>
            <person name="Arachchi H.M."/>
            <person name="Berlin A."/>
            <person name="Chapman S.B."/>
            <person name="Gearin G."/>
            <person name="Goldberg J."/>
            <person name="Griggs A."/>
            <person name="Gujja S."/>
            <person name="Hansen M."/>
            <person name="Heiman D."/>
            <person name="Howarth C."/>
            <person name="Larimer J."/>
            <person name="Lui A."/>
            <person name="MacDonald P.J.P."/>
            <person name="McCowen C."/>
            <person name="Montmayeur A."/>
            <person name="Murphy C."/>
            <person name="Neiman D."/>
            <person name="Pearson M."/>
            <person name="Priest M."/>
            <person name="Roberts A."/>
            <person name="Saif S."/>
            <person name="Shea T."/>
            <person name="Sisk P."/>
            <person name="Stolte C."/>
            <person name="Sykes S."/>
            <person name="Wortman J."/>
            <person name="Nusbaum C."/>
            <person name="Birren B."/>
        </authorList>
    </citation>
    <scope>NUCLEOTIDE SEQUENCE [LARGE SCALE GENOMIC DNA]</scope>
    <source>
        <strain evidence="3 4">ATCC 51366</strain>
    </source>
</reference>
<dbReference type="STRING" id="883114.HMPREF9709_00100"/>
<feature type="chain" id="PRO_5039469838" description="Bacterial Ig-like domain-containing protein" evidence="1">
    <location>
        <begin position="19"/>
        <end position="153"/>
    </location>
</feature>
<feature type="domain" description="Bacterial Ig-like" evidence="2">
    <location>
        <begin position="45"/>
        <end position="138"/>
    </location>
</feature>
<keyword evidence="4" id="KW-1185">Reference proteome</keyword>
<feature type="signal peptide" evidence="1">
    <location>
        <begin position="1"/>
        <end position="18"/>
    </location>
</feature>
<keyword evidence="1" id="KW-0732">Signal</keyword>
<comment type="caution">
    <text evidence="3">The sequence shown here is derived from an EMBL/GenBank/DDBJ whole genome shotgun (WGS) entry which is preliminary data.</text>
</comment>
<evidence type="ECO:0000256" key="1">
    <source>
        <dbReference type="SAM" id="SignalP"/>
    </source>
</evidence>
<protein>
    <recommendedName>
        <fullName evidence="2">Bacterial Ig-like domain-containing protein</fullName>
    </recommendedName>
</protein>
<name>H3NLC3_9FIRM</name>
<dbReference type="EMBL" id="AGEI01000003">
    <property type="protein sequence ID" value="EHR36004.1"/>
    <property type="molecule type" value="Genomic_DNA"/>
</dbReference>
<evidence type="ECO:0000313" key="3">
    <source>
        <dbReference type="EMBL" id="EHR36004.1"/>
    </source>
</evidence>
<dbReference type="HOGENOM" id="CLU_1719826_0_0_9"/>
<proteinExistence type="predicted"/>
<gene>
    <name evidence="3" type="ORF">HMPREF9709_00100</name>
</gene>
<dbReference type="PROSITE" id="PS51257">
    <property type="entry name" value="PROKAR_LIPOPROTEIN"/>
    <property type="match status" value="1"/>
</dbReference>
<evidence type="ECO:0000259" key="2">
    <source>
        <dbReference type="Pfam" id="PF20251"/>
    </source>
</evidence>
<sequence length="153" mass="18056">MKKIIFLVLILILSTACSQKNIEESQKETNNKIEIIDKESEISDIEIDVKIKSYATFDIIFKNKSNNEYLTGKGWDFFYRKNDKSEWKNITPSGYEVTNEGIMITKDKDFEQELSMVDIFDKKKFDLGEYKIVKNVQNNKGVENQVYFMFIFK</sequence>